<proteinExistence type="inferred from homology"/>
<evidence type="ECO:0000256" key="1">
    <source>
        <dbReference type="ARBA" id="ARBA00006484"/>
    </source>
</evidence>
<dbReference type="STRING" id="1344416.A0A139AKJ3"/>
<dbReference type="InterPro" id="IPR002347">
    <property type="entry name" value="SDR_fam"/>
</dbReference>
<dbReference type="CDD" id="cd05233">
    <property type="entry name" value="SDR_c"/>
    <property type="match status" value="1"/>
</dbReference>
<name>A0A139AKJ3_GONPJ</name>
<dbReference type="EMBL" id="KQ965747">
    <property type="protein sequence ID" value="KXS17311.1"/>
    <property type="molecule type" value="Genomic_DNA"/>
</dbReference>
<dbReference type="OrthoDB" id="37659at2759"/>
<evidence type="ECO:0000256" key="2">
    <source>
        <dbReference type="ARBA" id="ARBA00023002"/>
    </source>
</evidence>
<accession>A0A139AKJ3</accession>
<organism evidence="3 4">
    <name type="scientific">Gonapodya prolifera (strain JEL478)</name>
    <name type="common">Monoblepharis prolifera</name>
    <dbReference type="NCBI Taxonomy" id="1344416"/>
    <lineage>
        <taxon>Eukaryota</taxon>
        <taxon>Fungi</taxon>
        <taxon>Fungi incertae sedis</taxon>
        <taxon>Chytridiomycota</taxon>
        <taxon>Chytridiomycota incertae sedis</taxon>
        <taxon>Monoblepharidomycetes</taxon>
        <taxon>Monoblepharidales</taxon>
        <taxon>Gonapodyaceae</taxon>
        <taxon>Gonapodya</taxon>
    </lineage>
</organism>
<dbReference type="SUPFAM" id="SSF51735">
    <property type="entry name" value="NAD(P)-binding Rossmann-fold domains"/>
    <property type="match status" value="1"/>
</dbReference>
<keyword evidence="4" id="KW-1185">Reference proteome</keyword>
<keyword evidence="2" id="KW-0560">Oxidoreductase</keyword>
<reference evidence="3 4" key="1">
    <citation type="journal article" date="2015" name="Genome Biol. Evol.">
        <title>Phylogenomic analyses indicate that early fungi evolved digesting cell walls of algal ancestors of land plants.</title>
        <authorList>
            <person name="Chang Y."/>
            <person name="Wang S."/>
            <person name="Sekimoto S."/>
            <person name="Aerts A.L."/>
            <person name="Choi C."/>
            <person name="Clum A."/>
            <person name="LaButti K.M."/>
            <person name="Lindquist E.A."/>
            <person name="Yee Ngan C."/>
            <person name="Ohm R.A."/>
            <person name="Salamov A.A."/>
            <person name="Grigoriev I.V."/>
            <person name="Spatafora J.W."/>
            <person name="Berbee M.L."/>
        </authorList>
    </citation>
    <scope>NUCLEOTIDE SEQUENCE [LARGE SCALE GENOMIC DNA]</scope>
    <source>
        <strain evidence="3 4">JEL478</strain>
    </source>
</reference>
<dbReference type="GO" id="GO:0005737">
    <property type="term" value="C:cytoplasm"/>
    <property type="evidence" value="ECO:0007669"/>
    <property type="project" value="TreeGrafter"/>
</dbReference>
<dbReference type="Pfam" id="PF00106">
    <property type="entry name" value="adh_short"/>
    <property type="match status" value="1"/>
</dbReference>
<evidence type="ECO:0000313" key="4">
    <source>
        <dbReference type="Proteomes" id="UP000070544"/>
    </source>
</evidence>
<sequence length="323" mass="34337">MSFEFDGKVCIVTGGTLGIGHAVAERLLQQGASVVISSRDAAKGDEVVSSLTKAQSLPYSRLSFFRADICNPAEVRSLFAYTLERHGKCDIVVANAGFMASKSFTEELDEGTDDWMNVIQGNVIGTLLLAKLAIANWHKHKIPGVVVLSSSLSGVYPNQIPHHCVAYPVAKAALCQFVPTIAMTLDRLAKRQGLSTSPIRVTALLPGFVWTAMWNKMGRGAASDTAPSDLENRSNSAWSVLAKAVGWTPMSKIVDAYITAVTDPTTSGKCYMVMGTAGPMVPYPDPRITPTYEKALEAMVGVSGGGGSAVKGRGKARRGKGKL</sequence>
<dbReference type="Gene3D" id="3.40.50.720">
    <property type="entry name" value="NAD(P)-binding Rossmann-like Domain"/>
    <property type="match status" value="1"/>
</dbReference>
<comment type="similarity">
    <text evidence="1">Belongs to the short-chain dehydrogenases/reductases (SDR) family.</text>
</comment>
<dbReference type="PRINTS" id="PR00081">
    <property type="entry name" value="GDHRDH"/>
</dbReference>
<evidence type="ECO:0000313" key="3">
    <source>
        <dbReference type="EMBL" id="KXS17311.1"/>
    </source>
</evidence>
<dbReference type="PANTHER" id="PTHR44229:SF4">
    <property type="entry name" value="15-HYDROXYPROSTAGLANDIN DEHYDROGENASE [NAD(+)]"/>
    <property type="match status" value="1"/>
</dbReference>
<dbReference type="InterPro" id="IPR036291">
    <property type="entry name" value="NAD(P)-bd_dom_sf"/>
</dbReference>
<dbReference type="Proteomes" id="UP000070544">
    <property type="component" value="Unassembled WGS sequence"/>
</dbReference>
<dbReference type="PANTHER" id="PTHR44229">
    <property type="entry name" value="15-HYDROXYPROSTAGLANDIN DEHYDROGENASE [NAD(+)]"/>
    <property type="match status" value="1"/>
</dbReference>
<gene>
    <name evidence="3" type="ORF">M427DRAFT_153837</name>
</gene>
<protein>
    <submittedName>
        <fullName evidence="3">NAD(P)-binding protein</fullName>
    </submittedName>
</protein>
<dbReference type="AlphaFoldDB" id="A0A139AKJ3"/>
<dbReference type="GO" id="GO:0016616">
    <property type="term" value="F:oxidoreductase activity, acting on the CH-OH group of donors, NAD or NADP as acceptor"/>
    <property type="evidence" value="ECO:0007669"/>
    <property type="project" value="TreeGrafter"/>
</dbReference>